<organism evidence="2 3">
    <name type="scientific">Enhydrobacter aerosaccus</name>
    <dbReference type="NCBI Taxonomy" id="225324"/>
    <lineage>
        <taxon>Bacteria</taxon>
        <taxon>Pseudomonadati</taxon>
        <taxon>Pseudomonadota</taxon>
        <taxon>Alphaproteobacteria</taxon>
        <taxon>Hyphomicrobiales</taxon>
        <taxon>Enhydrobacter</taxon>
    </lineage>
</organism>
<evidence type="ECO:0000313" key="2">
    <source>
        <dbReference type="EMBL" id="SKA30333.1"/>
    </source>
</evidence>
<feature type="domain" description="MmyB-like transcription regulator ligand binding" evidence="1">
    <location>
        <begin position="61"/>
        <end position="213"/>
    </location>
</feature>
<reference evidence="3" key="1">
    <citation type="submission" date="2017-02" db="EMBL/GenBank/DDBJ databases">
        <authorList>
            <person name="Varghese N."/>
            <person name="Submissions S."/>
        </authorList>
    </citation>
    <scope>NUCLEOTIDE SEQUENCE [LARGE SCALE GENOMIC DNA]</scope>
    <source>
        <strain evidence="3">ATCC 27094</strain>
    </source>
</reference>
<evidence type="ECO:0000313" key="3">
    <source>
        <dbReference type="Proteomes" id="UP000190092"/>
    </source>
</evidence>
<accession>A0A1T4SQ89</accession>
<protein>
    <submittedName>
        <fullName evidence="2">Helix-turn-helix domain-containing protein</fullName>
    </submittedName>
</protein>
<name>A0A1T4SQ89_9HYPH</name>
<dbReference type="AlphaFoldDB" id="A0A1T4SQ89"/>
<dbReference type="Pfam" id="PF13560">
    <property type="entry name" value="HTH_31"/>
    <property type="match status" value="1"/>
</dbReference>
<sequence length="218" mass="24706">MSVTWYTWLEQGRDVSASPQALAALAVALHLSPAERRYLFELAGKRDPAAAPGEPAETMDVPAALAEAVNAIKPPAYLLDRLWNARAWNNAAQRLFVGWLDRGDDRNLLRYIFLNPVSRTVIPDWSRRARRVLAEFRAESGPHIDDPALVALVEDLRQRSALFARCWREHEVVERLGGERSFDHPRSGRLAYEQIAFTVASRIDSKLVMLLPRGRSRR</sequence>
<proteinExistence type="predicted"/>
<dbReference type="STRING" id="225324.SAMN02745126_04943"/>
<dbReference type="Proteomes" id="UP000190092">
    <property type="component" value="Unassembled WGS sequence"/>
</dbReference>
<dbReference type="InterPro" id="IPR041413">
    <property type="entry name" value="MLTR_LBD"/>
</dbReference>
<dbReference type="PANTHER" id="PTHR35010:SF2">
    <property type="entry name" value="BLL4672 PROTEIN"/>
    <property type="match status" value="1"/>
</dbReference>
<dbReference type="Pfam" id="PF17765">
    <property type="entry name" value="MLTR_LBD"/>
    <property type="match status" value="1"/>
</dbReference>
<dbReference type="PANTHER" id="PTHR35010">
    <property type="entry name" value="BLL4672 PROTEIN-RELATED"/>
    <property type="match status" value="1"/>
</dbReference>
<gene>
    <name evidence="2" type="ORF">SAMN02745126_04943</name>
</gene>
<evidence type="ECO:0000259" key="1">
    <source>
        <dbReference type="Pfam" id="PF17765"/>
    </source>
</evidence>
<dbReference type="Gene3D" id="3.30.450.180">
    <property type="match status" value="1"/>
</dbReference>
<keyword evidence="3" id="KW-1185">Reference proteome</keyword>
<dbReference type="EMBL" id="FUWJ01000009">
    <property type="protein sequence ID" value="SKA30333.1"/>
    <property type="molecule type" value="Genomic_DNA"/>
</dbReference>